<keyword evidence="2" id="KW-1133">Transmembrane helix</keyword>
<feature type="transmembrane region" description="Helical" evidence="2">
    <location>
        <begin position="113"/>
        <end position="131"/>
    </location>
</feature>
<reference evidence="4" key="1">
    <citation type="submission" date="2019-06" db="EMBL/GenBank/DDBJ databases">
        <title>Gordonia isolated from sludge of a wastewater treatment plant.</title>
        <authorList>
            <person name="Tamura T."/>
            <person name="Aoyama K."/>
            <person name="Kang Y."/>
            <person name="Saito S."/>
            <person name="Akiyama N."/>
            <person name="Yazawa K."/>
            <person name="Gonoi T."/>
            <person name="Mikami Y."/>
        </authorList>
    </citation>
    <scope>NUCLEOTIDE SEQUENCE [LARGE SCALE GENOMIC DNA]</scope>
    <source>
        <strain evidence="4">NBRC 107696</strain>
    </source>
</reference>
<dbReference type="RefSeq" id="WP_161894076.1">
    <property type="nucleotide sequence ID" value="NZ_BJOV01000002.1"/>
</dbReference>
<keyword evidence="4" id="KW-1185">Reference proteome</keyword>
<feature type="region of interest" description="Disordered" evidence="1">
    <location>
        <begin position="1"/>
        <end position="45"/>
    </location>
</feature>
<protein>
    <submittedName>
        <fullName evidence="3">Uncharacterized protein</fullName>
    </submittedName>
</protein>
<proteinExistence type="predicted"/>
<feature type="transmembrane region" description="Helical" evidence="2">
    <location>
        <begin position="55"/>
        <end position="76"/>
    </location>
</feature>
<sequence length="194" mass="20027">MTQPQQPGNFPPPQQPQQPNFQQPGGVPPQAPNYAQQQPVGGPGYAPAAAPANEYTGFSIGAVVTMLGAVLVLASYPMVWAVAKLDSGATVTGFGTKTNGSIFQITEVSMGRLHWLAGVAMLGLIGVALARLMGKFSENLKRLPIIFGVLAILSAGFTYISLGSDFKAGSGLYLALVGAIIALAGGLVMSLLKK</sequence>
<accession>A0A7I9V3Y6</accession>
<feature type="transmembrane region" description="Helical" evidence="2">
    <location>
        <begin position="143"/>
        <end position="160"/>
    </location>
</feature>
<feature type="transmembrane region" description="Helical" evidence="2">
    <location>
        <begin position="172"/>
        <end position="192"/>
    </location>
</feature>
<evidence type="ECO:0000313" key="3">
    <source>
        <dbReference type="EMBL" id="GEE00139.1"/>
    </source>
</evidence>
<evidence type="ECO:0000256" key="1">
    <source>
        <dbReference type="SAM" id="MobiDB-lite"/>
    </source>
</evidence>
<dbReference type="AlphaFoldDB" id="A0A7I9V3Y6"/>
<evidence type="ECO:0000256" key="2">
    <source>
        <dbReference type="SAM" id="Phobius"/>
    </source>
</evidence>
<gene>
    <name evidence="3" type="ORF">nbrc107696_05850</name>
</gene>
<keyword evidence="2" id="KW-0472">Membrane</keyword>
<evidence type="ECO:0000313" key="4">
    <source>
        <dbReference type="Proteomes" id="UP000444960"/>
    </source>
</evidence>
<comment type="caution">
    <text evidence="3">The sequence shown here is derived from an EMBL/GenBank/DDBJ whole genome shotgun (WGS) entry which is preliminary data.</text>
</comment>
<keyword evidence="2" id="KW-0812">Transmembrane</keyword>
<dbReference type="Proteomes" id="UP000444960">
    <property type="component" value="Unassembled WGS sequence"/>
</dbReference>
<name>A0A7I9V3Y6_9ACTN</name>
<dbReference type="EMBL" id="BJOV01000002">
    <property type="protein sequence ID" value="GEE00139.1"/>
    <property type="molecule type" value="Genomic_DNA"/>
</dbReference>
<feature type="compositionally biased region" description="Low complexity" evidence="1">
    <location>
        <begin position="32"/>
        <end position="45"/>
    </location>
</feature>
<organism evidence="3 4">
    <name type="scientific">Gordonia spumicola</name>
    <dbReference type="NCBI Taxonomy" id="589161"/>
    <lineage>
        <taxon>Bacteria</taxon>
        <taxon>Bacillati</taxon>
        <taxon>Actinomycetota</taxon>
        <taxon>Actinomycetes</taxon>
        <taxon>Mycobacteriales</taxon>
        <taxon>Gordoniaceae</taxon>
        <taxon>Gordonia</taxon>
    </lineage>
</organism>
<dbReference type="OrthoDB" id="9959304at2"/>